<protein>
    <recommendedName>
        <fullName evidence="4">CUB domain-containing protein</fullName>
    </recommendedName>
</protein>
<dbReference type="InterPro" id="IPR000859">
    <property type="entry name" value="CUB_dom"/>
</dbReference>
<sequence>MKNLFLIVLFVFGTHATGRFNLFDFSNFFGINSPTTTPPSTNLKYVGGLKKLGLVNVVGFNNNECLAKDGGRGKCTTAPMCKELGGIPSGTCADGYGICCIVQRTCQGSINTNSTYFVNPGYPNSFGSTGQCTVTLNRERPNICQIRLDFEVFSLAQPDVSEHRCVFDRFEVSGTVNQIPAICGDNPGQHMYLHIGFGEKPAQINILTSQPLGLTFPPSRNWRIFTTQIPCDYTNAGLLTDKGAQLQAPPGCLQYYTGFSGRIKSFNFNFDTLSPTSSRQLSNQQYTICVRQESGYCGIRYRVCQDPVNAPPGLGFSLGPNTVPAVSATDGGCVSDYITIPCASDTYGSPINLNNGGNPSVCAQRLCGQIFSSVAGRAIPSDVYSTSSPFEIRYYTDNVEASAGEQGNLGFCLNYKQQMCSSTSNQIP</sequence>
<reference evidence="5" key="1">
    <citation type="submission" date="2023-07" db="EMBL/GenBank/DDBJ databases">
        <title>Chromosome-level genome assembly of Artemia franciscana.</title>
        <authorList>
            <person name="Jo E."/>
        </authorList>
    </citation>
    <scope>NUCLEOTIDE SEQUENCE</scope>
    <source>
        <tissue evidence="5">Whole body</tissue>
    </source>
</reference>
<evidence type="ECO:0000256" key="3">
    <source>
        <dbReference type="SAM" id="SignalP"/>
    </source>
</evidence>
<evidence type="ECO:0000256" key="2">
    <source>
        <dbReference type="PROSITE-ProRule" id="PRU00059"/>
    </source>
</evidence>
<dbReference type="PANTHER" id="PTHR33236">
    <property type="entry name" value="INTRAFLAGELLAR TRANSPORT PROTEIN 122 FAMILY PROTEIN-RELATED"/>
    <property type="match status" value="1"/>
</dbReference>
<dbReference type="PANTHER" id="PTHR33236:SF5">
    <property type="entry name" value="CUB DOMAIN-CONTAINING PROTEIN"/>
    <property type="match status" value="1"/>
</dbReference>
<comment type="caution">
    <text evidence="2">Lacks conserved residue(s) required for the propagation of feature annotation.</text>
</comment>
<accession>A0AA88L8P6</accession>
<dbReference type="PROSITE" id="PS01180">
    <property type="entry name" value="CUB"/>
    <property type="match status" value="1"/>
</dbReference>
<organism evidence="5 6">
    <name type="scientific">Artemia franciscana</name>
    <name type="common">Brine shrimp</name>
    <name type="synonym">Artemia sanfranciscana</name>
    <dbReference type="NCBI Taxonomy" id="6661"/>
    <lineage>
        <taxon>Eukaryota</taxon>
        <taxon>Metazoa</taxon>
        <taxon>Ecdysozoa</taxon>
        <taxon>Arthropoda</taxon>
        <taxon>Crustacea</taxon>
        <taxon>Branchiopoda</taxon>
        <taxon>Anostraca</taxon>
        <taxon>Artemiidae</taxon>
        <taxon>Artemia</taxon>
    </lineage>
</organism>
<evidence type="ECO:0000313" key="5">
    <source>
        <dbReference type="EMBL" id="KAK2712320.1"/>
    </source>
</evidence>
<keyword evidence="6" id="KW-1185">Reference proteome</keyword>
<keyword evidence="3" id="KW-0732">Signal</keyword>
<dbReference type="Gene3D" id="2.60.120.290">
    <property type="entry name" value="Spermadhesin, CUB domain"/>
    <property type="match status" value="1"/>
</dbReference>
<gene>
    <name evidence="5" type="ORF">QYM36_011118</name>
</gene>
<comment type="caution">
    <text evidence="5">The sequence shown here is derived from an EMBL/GenBank/DDBJ whole genome shotgun (WGS) entry which is preliminary data.</text>
</comment>
<dbReference type="SUPFAM" id="SSF49854">
    <property type="entry name" value="Spermadhesin, CUB domain"/>
    <property type="match status" value="1"/>
</dbReference>
<feature type="signal peptide" evidence="3">
    <location>
        <begin position="1"/>
        <end position="16"/>
    </location>
</feature>
<feature type="domain" description="CUB" evidence="4">
    <location>
        <begin position="106"/>
        <end position="185"/>
    </location>
</feature>
<dbReference type="InterPro" id="IPR058698">
    <property type="entry name" value="CUB_metazoa"/>
</dbReference>
<evidence type="ECO:0000256" key="1">
    <source>
        <dbReference type="ARBA" id="ARBA00023157"/>
    </source>
</evidence>
<dbReference type="InterPro" id="IPR035914">
    <property type="entry name" value="Sperma_CUB_dom_sf"/>
</dbReference>
<dbReference type="Proteomes" id="UP001187531">
    <property type="component" value="Unassembled WGS sequence"/>
</dbReference>
<dbReference type="AlphaFoldDB" id="A0AA88L8P6"/>
<name>A0AA88L8P6_ARTSF</name>
<dbReference type="EMBL" id="JAVRJZ010000015">
    <property type="protein sequence ID" value="KAK2712320.1"/>
    <property type="molecule type" value="Genomic_DNA"/>
</dbReference>
<keyword evidence="1" id="KW-1015">Disulfide bond</keyword>
<evidence type="ECO:0000259" key="4">
    <source>
        <dbReference type="PROSITE" id="PS01180"/>
    </source>
</evidence>
<dbReference type="Pfam" id="PF26080">
    <property type="entry name" value="CUB_animal"/>
    <property type="match status" value="1"/>
</dbReference>
<feature type="chain" id="PRO_5041685876" description="CUB domain-containing protein" evidence="3">
    <location>
        <begin position="17"/>
        <end position="428"/>
    </location>
</feature>
<proteinExistence type="predicted"/>
<evidence type="ECO:0000313" key="6">
    <source>
        <dbReference type="Proteomes" id="UP001187531"/>
    </source>
</evidence>